<gene>
    <name evidence="2" type="ORF">ADEAN_000171300</name>
</gene>
<evidence type="ECO:0000313" key="3">
    <source>
        <dbReference type="Proteomes" id="UP000515908"/>
    </source>
</evidence>
<dbReference type="OrthoDB" id="244588at2759"/>
<dbReference type="AlphaFoldDB" id="S9VFX1"/>
<reference evidence="2 3" key="1">
    <citation type="submission" date="2020-08" db="EMBL/GenBank/DDBJ databases">
        <authorList>
            <person name="Newling K."/>
            <person name="Davey J."/>
            <person name="Forrester S."/>
        </authorList>
    </citation>
    <scope>NUCLEOTIDE SEQUENCE [LARGE SCALE GENOMIC DNA]</scope>
    <source>
        <strain evidence="3">Crithidia deanei Carvalho (ATCC PRA-265)</strain>
    </source>
</reference>
<evidence type="ECO:0000256" key="1">
    <source>
        <dbReference type="SAM" id="Phobius"/>
    </source>
</evidence>
<keyword evidence="1" id="KW-1133">Transmembrane helix</keyword>
<keyword evidence="1" id="KW-0812">Transmembrane</keyword>
<protein>
    <submittedName>
        <fullName evidence="2">Uncharacterized protein</fullName>
    </submittedName>
</protein>
<accession>S9VFX1</accession>
<dbReference type="Proteomes" id="UP000515908">
    <property type="component" value="Chromosome 03"/>
</dbReference>
<feature type="transmembrane region" description="Helical" evidence="1">
    <location>
        <begin position="23"/>
        <end position="40"/>
    </location>
</feature>
<keyword evidence="3" id="KW-1185">Reference proteome</keyword>
<evidence type="ECO:0000313" key="2">
    <source>
        <dbReference type="EMBL" id="CAD2214268.1"/>
    </source>
</evidence>
<organism evidence="2 3">
    <name type="scientific">Angomonas deanei</name>
    <dbReference type="NCBI Taxonomy" id="59799"/>
    <lineage>
        <taxon>Eukaryota</taxon>
        <taxon>Discoba</taxon>
        <taxon>Euglenozoa</taxon>
        <taxon>Kinetoplastea</taxon>
        <taxon>Metakinetoplastina</taxon>
        <taxon>Trypanosomatida</taxon>
        <taxon>Trypanosomatidae</taxon>
        <taxon>Strigomonadinae</taxon>
        <taxon>Angomonas</taxon>
    </lineage>
</organism>
<keyword evidence="1" id="KW-0472">Membrane</keyword>
<name>S9VFX1_9TRYP</name>
<sequence>MLYKIVRKIRTFSLKESCRVHPFGWYFSMCAVLVAWANYAQYKRLIPMFPVYDTYRQQEGGRMVQAKQQELWEVERYNNMVNQMRTDLKS</sequence>
<dbReference type="VEuPathDB" id="TriTrypDB:ADEAN_000171300"/>
<dbReference type="EMBL" id="LR877147">
    <property type="protein sequence ID" value="CAD2214268.1"/>
    <property type="molecule type" value="Genomic_DNA"/>
</dbReference>
<proteinExistence type="predicted"/>